<feature type="domain" description="Orn/DAP/Arg decarboxylase 2 N-terminal" evidence="4">
    <location>
        <begin position="44"/>
        <end position="293"/>
    </location>
</feature>
<keyword evidence="3" id="KW-0663">Pyridoxal phosphate</keyword>
<gene>
    <name evidence="5" type="ORF">GCM10009665_21700</name>
</gene>
<dbReference type="InterPro" id="IPR022644">
    <property type="entry name" value="De-COase2_N"/>
</dbReference>
<reference evidence="6" key="1">
    <citation type="journal article" date="2019" name="Int. J. Syst. Evol. Microbiol.">
        <title>The Global Catalogue of Microorganisms (GCM) 10K type strain sequencing project: providing services to taxonomists for standard genome sequencing and annotation.</title>
        <authorList>
            <consortium name="The Broad Institute Genomics Platform"/>
            <consortium name="The Broad Institute Genome Sequencing Center for Infectious Disease"/>
            <person name="Wu L."/>
            <person name="Ma J."/>
        </authorList>
    </citation>
    <scope>NUCLEOTIDE SEQUENCE [LARGE SCALE GENOMIC DNA]</scope>
    <source>
        <strain evidence="6">JCM 13004</strain>
    </source>
</reference>
<dbReference type="PROSITE" id="PS00878">
    <property type="entry name" value="ODR_DC_2_1"/>
    <property type="match status" value="1"/>
</dbReference>
<keyword evidence="2" id="KW-0456">Lyase</keyword>
<keyword evidence="2" id="KW-0210">Decarboxylase</keyword>
<dbReference type="SUPFAM" id="SSF51419">
    <property type="entry name" value="PLP-binding barrel"/>
    <property type="match status" value="1"/>
</dbReference>
<proteinExistence type="predicted"/>
<protein>
    <submittedName>
        <fullName evidence="5">Diaminopimelate decarboxylase</fullName>
    </submittedName>
</protein>
<comment type="caution">
    <text evidence="5">The sequence shown here is derived from an EMBL/GenBank/DDBJ whole genome shotgun (WGS) entry which is preliminary data.</text>
</comment>
<dbReference type="InterPro" id="IPR022657">
    <property type="entry name" value="De-COase2_CS"/>
</dbReference>
<evidence type="ECO:0000313" key="5">
    <source>
        <dbReference type="EMBL" id="GAA1230963.1"/>
    </source>
</evidence>
<dbReference type="PANTHER" id="PTHR43727">
    <property type="entry name" value="DIAMINOPIMELATE DECARBOXYLASE"/>
    <property type="match status" value="1"/>
</dbReference>
<evidence type="ECO:0000256" key="2">
    <source>
        <dbReference type="ARBA" id="ARBA00022793"/>
    </source>
</evidence>
<dbReference type="PANTHER" id="PTHR43727:SF3">
    <property type="entry name" value="GROUP IV DECARBOXYLASE"/>
    <property type="match status" value="1"/>
</dbReference>
<dbReference type="InterPro" id="IPR029066">
    <property type="entry name" value="PLP-binding_barrel"/>
</dbReference>
<keyword evidence="6" id="KW-1185">Reference proteome</keyword>
<dbReference type="Gene3D" id="3.20.20.10">
    <property type="entry name" value="Alanine racemase"/>
    <property type="match status" value="1"/>
</dbReference>
<comment type="cofactor">
    <cofactor evidence="1">
        <name>pyridoxal 5'-phosphate</name>
        <dbReference type="ChEBI" id="CHEBI:597326"/>
    </cofactor>
</comment>
<evidence type="ECO:0000256" key="1">
    <source>
        <dbReference type="ARBA" id="ARBA00001933"/>
    </source>
</evidence>
<dbReference type="SUPFAM" id="SSF50621">
    <property type="entry name" value="Alanine racemase C-terminal domain-like"/>
    <property type="match status" value="1"/>
</dbReference>
<dbReference type="Proteomes" id="UP001500037">
    <property type="component" value="Unassembled WGS sequence"/>
</dbReference>
<dbReference type="Gene3D" id="2.40.37.10">
    <property type="entry name" value="Lyase, Ornithine Decarboxylase, Chain A, domain 1"/>
    <property type="match status" value="1"/>
</dbReference>
<evidence type="ECO:0000256" key="3">
    <source>
        <dbReference type="ARBA" id="ARBA00022898"/>
    </source>
</evidence>
<dbReference type="InterPro" id="IPR009006">
    <property type="entry name" value="Ala_racemase/Decarboxylase_C"/>
</dbReference>
<accession>A0ABP4GN04</accession>
<dbReference type="PROSITE" id="PS00879">
    <property type="entry name" value="ODR_DC_2_2"/>
    <property type="match status" value="1"/>
</dbReference>
<evidence type="ECO:0000259" key="4">
    <source>
        <dbReference type="Pfam" id="PF02784"/>
    </source>
</evidence>
<dbReference type="RefSeq" id="WP_344441109.1">
    <property type="nucleotide sequence ID" value="NZ_BAAALF010000027.1"/>
</dbReference>
<evidence type="ECO:0000313" key="6">
    <source>
        <dbReference type="Proteomes" id="UP001500037"/>
    </source>
</evidence>
<dbReference type="Pfam" id="PF02784">
    <property type="entry name" value="Orn_Arg_deC_N"/>
    <property type="match status" value="1"/>
</dbReference>
<sequence>MANHQLNALHSPERRELILRAAVREGLLHPEDAQLAGFLDLDAVAATVDSLHRAFPGSLDVLHAFATKANSLVPVLQRLRELGMGCEVASPGELAQALAAGVEPARIVLDSPAKTRRELARALELGVAVNVDNWQELARIDELLTTRRTRSRIGVRVNPQIGSGAIGAMSTATATSKFGITLTDEGNTKRLVEAFRDRPWLGWLHCHVGSQGCPLDLMAKGVAATVALAREINDELGRDQVVGLNIGGGLPVNFAGDEVTPGYQEYVERLRAHAPDLFSGKFQLVTEFGRSVLAKNGFTAAYVEYTKNSGGRAIAITFAGVQVAARTVFAPESWPLRVAAHDATGTAKRGEPVEQDVAGPACFAGDLVALLDTGAYYASTPFSYNSLLEPAVHGVTVTADGIVRFTTLRRAQTVEDLLSRTGG</sequence>
<organism evidence="5 6">
    <name type="scientific">Kitasatospora nipponensis</name>
    <dbReference type="NCBI Taxonomy" id="258049"/>
    <lineage>
        <taxon>Bacteria</taxon>
        <taxon>Bacillati</taxon>
        <taxon>Actinomycetota</taxon>
        <taxon>Actinomycetes</taxon>
        <taxon>Kitasatosporales</taxon>
        <taxon>Streptomycetaceae</taxon>
        <taxon>Kitasatospora</taxon>
    </lineage>
</organism>
<name>A0ABP4GN04_9ACTN</name>
<dbReference type="PRINTS" id="PR01179">
    <property type="entry name" value="ODADCRBXLASE"/>
</dbReference>
<dbReference type="InterPro" id="IPR000183">
    <property type="entry name" value="Orn/DAP/Arg_de-COase"/>
</dbReference>
<dbReference type="EMBL" id="BAAALF010000027">
    <property type="protein sequence ID" value="GAA1230963.1"/>
    <property type="molecule type" value="Genomic_DNA"/>
</dbReference>
<dbReference type="InterPro" id="IPR022653">
    <property type="entry name" value="De-COase2_pyr-phos_BS"/>
</dbReference>